<proteinExistence type="predicted"/>
<reference evidence="2 3" key="1">
    <citation type="journal article" date="2019" name="Int. J. Syst. Evol. Microbiol.">
        <title>The Global Catalogue of Microorganisms (GCM) 10K type strain sequencing project: providing services to taxonomists for standard genome sequencing and annotation.</title>
        <authorList>
            <consortium name="The Broad Institute Genomics Platform"/>
            <consortium name="The Broad Institute Genome Sequencing Center for Infectious Disease"/>
            <person name="Wu L."/>
            <person name="Ma J."/>
        </authorList>
    </citation>
    <scope>NUCLEOTIDE SEQUENCE [LARGE SCALE GENOMIC DNA]</scope>
    <source>
        <strain evidence="2 3">JCM 16227</strain>
    </source>
</reference>
<keyword evidence="1" id="KW-1133">Transmembrane helix</keyword>
<comment type="caution">
    <text evidence="2">The sequence shown here is derived from an EMBL/GenBank/DDBJ whole genome shotgun (WGS) entry which is preliminary data.</text>
</comment>
<feature type="transmembrane region" description="Helical" evidence="1">
    <location>
        <begin position="7"/>
        <end position="26"/>
    </location>
</feature>
<protein>
    <submittedName>
        <fullName evidence="2">Uncharacterized protein</fullName>
    </submittedName>
</protein>
<feature type="transmembrane region" description="Helical" evidence="1">
    <location>
        <begin position="89"/>
        <end position="116"/>
    </location>
</feature>
<dbReference type="RefSeq" id="WP_045537805.1">
    <property type="nucleotide sequence ID" value="NZ_BAAARB010000007.1"/>
</dbReference>
<feature type="transmembrane region" description="Helical" evidence="1">
    <location>
        <begin position="58"/>
        <end position="77"/>
    </location>
</feature>
<accession>A0ABN3HG71</accession>
<keyword evidence="3" id="KW-1185">Reference proteome</keyword>
<evidence type="ECO:0000256" key="1">
    <source>
        <dbReference type="SAM" id="Phobius"/>
    </source>
</evidence>
<feature type="transmembrane region" description="Helical" evidence="1">
    <location>
        <begin position="136"/>
        <end position="157"/>
    </location>
</feature>
<keyword evidence="1" id="KW-0812">Transmembrane</keyword>
<dbReference type="EMBL" id="BAAARB010000007">
    <property type="protein sequence ID" value="GAA2378407.1"/>
    <property type="molecule type" value="Genomic_DNA"/>
</dbReference>
<sequence length="170" mass="17267">MQSRALPFAVIAAAVTGIAVTALPWFDLRRLGMDASWNGLGIGTVSQSDLGVAPAGRGWLIVAACALAALAGIVALLPAAKAQSIGRVLAGVAAVGSTAAAFVPVAVWIWPSWYFAGFLDGLGLSDAQELVTVSKAILIGLIVILLILAALCGALFIDRSEQNLIDDSGA</sequence>
<dbReference type="Proteomes" id="UP001501170">
    <property type="component" value="Unassembled WGS sequence"/>
</dbReference>
<organism evidence="2 3">
    <name type="scientific">Gordonia cholesterolivorans</name>
    <dbReference type="NCBI Taxonomy" id="559625"/>
    <lineage>
        <taxon>Bacteria</taxon>
        <taxon>Bacillati</taxon>
        <taxon>Actinomycetota</taxon>
        <taxon>Actinomycetes</taxon>
        <taxon>Mycobacteriales</taxon>
        <taxon>Gordoniaceae</taxon>
        <taxon>Gordonia</taxon>
    </lineage>
</organism>
<evidence type="ECO:0000313" key="3">
    <source>
        <dbReference type="Proteomes" id="UP001501170"/>
    </source>
</evidence>
<keyword evidence="1" id="KW-0472">Membrane</keyword>
<evidence type="ECO:0000313" key="2">
    <source>
        <dbReference type="EMBL" id="GAA2378407.1"/>
    </source>
</evidence>
<gene>
    <name evidence="2" type="ORF">GCM10009855_17780</name>
</gene>
<name>A0ABN3HG71_9ACTN</name>